<evidence type="ECO:0000256" key="1">
    <source>
        <dbReference type="SAM" id="MobiDB-lite"/>
    </source>
</evidence>
<dbReference type="AlphaFoldDB" id="A0A0F6YM73"/>
<dbReference type="Proteomes" id="UP000034883">
    <property type="component" value="Chromosome"/>
</dbReference>
<dbReference type="RefSeq" id="WP_053237343.1">
    <property type="nucleotide sequence ID" value="NZ_CP011125.1"/>
</dbReference>
<keyword evidence="3" id="KW-1185">Reference proteome</keyword>
<sequence length="225" mass="23087">MIEKLERWVAGGLTAPRVIAGASVGCVMIGALACGSEPTAVVVAEPPVIAAAAAPPGVVVAPPVVAAAAPAAPVVVTPPPAPSHGGTVVMAGAYPVEVVPHESGEVYAYVVGEAPPPDAELTVVVPVTGGVRTVELAWEPGERRFGGRVRRARIVPGPVDVVLVVGGARWVGHVATFVVLPAVVVVETAPAGVIVVEEHWHGKHRKHRKHRGWGHGRGHGVRVRF</sequence>
<organism evidence="2 3">
    <name type="scientific">Sandaracinus amylolyticus</name>
    <dbReference type="NCBI Taxonomy" id="927083"/>
    <lineage>
        <taxon>Bacteria</taxon>
        <taxon>Pseudomonadati</taxon>
        <taxon>Myxococcota</taxon>
        <taxon>Polyangia</taxon>
        <taxon>Polyangiales</taxon>
        <taxon>Sandaracinaceae</taxon>
        <taxon>Sandaracinus</taxon>
    </lineage>
</organism>
<protein>
    <submittedName>
        <fullName evidence="2">Uncharacterized protein</fullName>
    </submittedName>
</protein>
<dbReference type="STRING" id="927083.DB32_007521"/>
<dbReference type="PROSITE" id="PS51257">
    <property type="entry name" value="PROKAR_LIPOPROTEIN"/>
    <property type="match status" value="1"/>
</dbReference>
<accession>A0A0F6YM73</accession>
<name>A0A0F6YM73_9BACT</name>
<reference evidence="2 3" key="1">
    <citation type="submission" date="2015-03" db="EMBL/GenBank/DDBJ databases">
        <title>Genome assembly of Sandaracinus amylolyticus DSM 53668.</title>
        <authorList>
            <person name="Sharma G."/>
            <person name="Subramanian S."/>
        </authorList>
    </citation>
    <scope>NUCLEOTIDE SEQUENCE [LARGE SCALE GENOMIC DNA]</scope>
    <source>
        <strain evidence="2 3">DSM 53668</strain>
    </source>
</reference>
<gene>
    <name evidence="2" type="ORF">DB32_007521</name>
</gene>
<evidence type="ECO:0000313" key="2">
    <source>
        <dbReference type="EMBL" id="AKF10372.1"/>
    </source>
</evidence>
<proteinExistence type="predicted"/>
<dbReference type="KEGG" id="samy:DB32_007521"/>
<evidence type="ECO:0000313" key="3">
    <source>
        <dbReference type="Proteomes" id="UP000034883"/>
    </source>
</evidence>
<feature type="region of interest" description="Disordered" evidence="1">
    <location>
        <begin position="206"/>
        <end position="225"/>
    </location>
</feature>
<dbReference type="EMBL" id="CP011125">
    <property type="protein sequence ID" value="AKF10372.1"/>
    <property type="molecule type" value="Genomic_DNA"/>
</dbReference>